<dbReference type="Pfam" id="PF13428">
    <property type="entry name" value="TPR_14"/>
    <property type="match status" value="1"/>
</dbReference>
<dbReference type="eggNOG" id="COG3063">
    <property type="taxonomic scope" value="Bacteria"/>
</dbReference>
<proteinExistence type="predicted"/>
<dbReference type="Gene3D" id="1.25.40.10">
    <property type="entry name" value="Tetratricopeptide repeat domain"/>
    <property type="match status" value="1"/>
</dbReference>
<dbReference type="PATRIC" id="fig|1121439.3.peg.507"/>
<keyword evidence="3" id="KW-1185">Reference proteome</keyword>
<dbReference type="SUPFAM" id="SSF48452">
    <property type="entry name" value="TPR-like"/>
    <property type="match status" value="1"/>
</dbReference>
<organism evidence="2 3">
    <name type="scientific">Alkalidesulfovibrio alkalitolerans DSM 16529</name>
    <dbReference type="NCBI Taxonomy" id="1121439"/>
    <lineage>
        <taxon>Bacteria</taxon>
        <taxon>Pseudomonadati</taxon>
        <taxon>Thermodesulfobacteriota</taxon>
        <taxon>Desulfovibrionia</taxon>
        <taxon>Desulfovibrionales</taxon>
        <taxon>Desulfovibrionaceae</taxon>
        <taxon>Alkalidesulfovibrio</taxon>
    </lineage>
</organism>
<dbReference type="InterPro" id="IPR011990">
    <property type="entry name" value="TPR-like_helical_dom_sf"/>
</dbReference>
<feature type="repeat" description="TPR" evidence="1">
    <location>
        <begin position="65"/>
        <end position="98"/>
    </location>
</feature>
<dbReference type="RefSeq" id="WP_020886006.1">
    <property type="nucleotide sequence ID" value="NZ_ATHI01000004.1"/>
</dbReference>
<reference evidence="2 3" key="1">
    <citation type="journal article" date="2013" name="Genome Announc.">
        <title>Draft genome sequences for three mercury-methylating, sulfate-reducing bacteria.</title>
        <authorList>
            <person name="Brown S.D."/>
            <person name="Hurt R.A.Jr."/>
            <person name="Gilmour C.C."/>
            <person name="Elias D.A."/>
        </authorList>
    </citation>
    <scope>NUCLEOTIDE SEQUENCE [LARGE SCALE GENOMIC DNA]</scope>
    <source>
        <strain evidence="2 3">DSM 16529</strain>
    </source>
</reference>
<name>S7UN49_9BACT</name>
<dbReference type="OrthoDB" id="9794802at2"/>
<comment type="caution">
    <text evidence="2">The sequence shown here is derived from an EMBL/GenBank/DDBJ whole genome shotgun (WGS) entry which is preliminary data.</text>
</comment>
<keyword evidence="1" id="KW-0802">TPR repeat</keyword>
<dbReference type="PROSITE" id="PS51257">
    <property type="entry name" value="PROKAR_LIPOPROTEIN"/>
    <property type="match status" value="1"/>
</dbReference>
<dbReference type="PROSITE" id="PS50005">
    <property type="entry name" value="TPR"/>
    <property type="match status" value="1"/>
</dbReference>
<dbReference type="Pfam" id="PF13181">
    <property type="entry name" value="TPR_8"/>
    <property type="match status" value="1"/>
</dbReference>
<dbReference type="EMBL" id="ATHI01000004">
    <property type="protein sequence ID" value="EPR35419.1"/>
    <property type="molecule type" value="Genomic_DNA"/>
</dbReference>
<dbReference type="AlphaFoldDB" id="S7UN49"/>
<evidence type="ECO:0000256" key="1">
    <source>
        <dbReference type="PROSITE-ProRule" id="PRU00339"/>
    </source>
</evidence>
<gene>
    <name evidence="2" type="ORF">dsat_2120</name>
</gene>
<evidence type="ECO:0000313" key="2">
    <source>
        <dbReference type="EMBL" id="EPR35419.1"/>
    </source>
</evidence>
<dbReference type="SMART" id="SM00028">
    <property type="entry name" value="TPR"/>
    <property type="match status" value="1"/>
</dbReference>
<evidence type="ECO:0000313" key="3">
    <source>
        <dbReference type="Proteomes" id="UP000014975"/>
    </source>
</evidence>
<sequence length="156" mass="16966">MNTPARIACLVTLAVLLSACAVPRIIVHEDPLTPADRLRLGLAYEQEGKDDLAEQEYRRALSGEPLAHLALANLLFRQERFGEAEKSYDRAVRALPDDPEPRNNLAWLLLTQSRDLGKAERLAEEAVALAQDPAIKAACENTLASVRAARAAKSGG</sequence>
<dbReference type="InterPro" id="IPR019734">
    <property type="entry name" value="TPR_rpt"/>
</dbReference>
<dbReference type="STRING" id="1121439.dsat_2120"/>
<accession>S7UN49</accession>
<protein>
    <submittedName>
        <fullName evidence="2">Tetratricopeptide repeat-containing protein</fullName>
    </submittedName>
</protein>
<dbReference type="Proteomes" id="UP000014975">
    <property type="component" value="Unassembled WGS sequence"/>
</dbReference>